<feature type="compositionally biased region" description="Basic and acidic residues" evidence="2">
    <location>
        <begin position="108"/>
        <end position="121"/>
    </location>
</feature>
<feature type="domain" description="DUF4398" evidence="4">
    <location>
        <begin position="30"/>
        <end position="105"/>
    </location>
</feature>
<dbReference type="PROSITE" id="PS51257">
    <property type="entry name" value="PROKAR_LIPOPROTEIN"/>
    <property type="match status" value="1"/>
</dbReference>
<evidence type="ECO:0000256" key="1">
    <source>
        <dbReference type="SAM" id="Coils"/>
    </source>
</evidence>
<sequence>MINRRTTLAGLALTALTALAGCASDPVPTEQMRLTEQALEQAKAVGANADVAEYKLAEDKYQAAQGALKGASNKQARQLAEQAELDARLAEARVLTRKSSEQLAEQGKSIDRLRRQLGEAK</sequence>
<evidence type="ECO:0000256" key="2">
    <source>
        <dbReference type="SAM" id="MobiDB-lite"/>
    </source>
</evidence>
<reference evidence="5 6" key="2">
    <citation type="submission" date="2014-05" db="EMBL/GenBank/DDBJ databases">
        <title>Genome sequence of the 3-chlorobenzoate degrading bacterium Pseudomonas knackmussii B13 shows multiple evidence for horizontal gene transfer.</title>
        <authorList>
            <person name="Miyazaki R."/>
            <person name="Bertelli C."/>
            <person name="Falquet L."/>
            <person name="Robinson-Rechavi M."/>
            <person name="Gharib W."/>
            <person name="Roy S."/>
            <person name="Van der Meer J.R."/>
        </authorList>
    </citation>
    <scope>NUCLEOTIDE SEQUENCE [LARGE SCALE GENOMIC DNA]</scope>
    <source>
        <strain evidence="5 6">B13</strain>
    </source>
</reference>
<reference evidence="5 6" key="1">
    <citation type="submission" date="2013-03" db="EMBL/GenBank/DDBJ databases">
        <authorList>
            <person name="Linke B."/>
        </authorList>
    </citation>
    <scope>NUCLEOTIDE SEQUENCE [LARGE SCALE GENOMIC DNA]</scope>
    <source>
        <strain evidence="5 6">B13</strain>
    </source>
</reference>
<evidence type="ECO:0000313" key="6">
    <source>
        <dbReference type="Proteomes" id="UP000025241"/>
    </source>
</evidence>
<feature type="signal peptide" evidence="3">
    <location>
        <begin position="1"/>
        <end position="20"/>
    </location>
</feature>
<feature type="coiled-coil region" evidence="1">
    <location>
        <begin position="54"/>
        <end position="93"/>
    </location>
</feature>
<gene>
    <name evidence="5" type="ORF">PKB_3716</name>
</gene>
<dbReference type="EMBL" id="HG322950">
    <property type="protein sequence ID" value="CDF85054.1"/>
    <property type="molecule type" value="Genomic_DNA"/>
</dbReference>
<evidence type="ECO:0000256" key="3">
    <source>
        <dbReference type="SAM" id="SignalP"/>
    </source>
</evidence>
<dbReference type="PATRIC" id="fig|1301098.3.peg.3723"/>
<protein>
    <recommendedName>
        <fullName evidence="4">DUF4398 domain-containing protein</fullName>
    </recommendedName>
</protein>
<keyword evidence="3" id="KW-0732">Signal</keyword>
<dbReference type="STRING" id="1301098.PKB_3716"/>
<feature type="chain" id="PRO_5001530060" description="DUF4398 domain-containing protein" evidence="3">
    <location>
        <begin position="21"/>
        <end position="121"/>
    </location>
</feature>
<dbReference type="InterPro" id="IPR025511">
    <property type="entry name" value="DUF4398"/>
</dbReference>
<organism evidence="5 6">
    <name type="scientific">Pseudomonas knackmussii (strain DSM 6978 / CCUG 54928 / LMG 23759 / B13)</name>
    <dbReference type="NCBI Taxonomy" id="1301098"/>
    <lineage>
        <taxon>Bacteria</taxon>
        <taxon>Pseudomonadati</taxon>
        <taxon>Pseudomonadota</taxon>
        <taxon>Gammaproteobacteria</taxon>
        <taxon>Pseudomonadales</taxon>
        <taxon>Pseudomonadaceae</taxon>
        <taxon>Pseudomonas</taxon>
    </lineage>
</organism>
<evidence type="ECO:0000259" key="4">
    <source>
        <dbReference type="Pfam" id="PF14346"/>
    </source>
</evidence>
<dbReference type="KEGG" id="pkc:PKB_3716"/>
<dbReference type="AlphaFoldDB" id="A0A024HKA5"/>
<dbReference type="HOGENOM" id="CLU_132461_3_0_6"/>
<dbReference type="OrthoDB" id="5574276at2"/>
<dbReference type="Proteomes" id="UP000025241">
    <property type="component" value="Chromosome I"/>
</dbReference>
<accession>A0A024HKA5</accession>
<proteinExistence type="predicted"/>
<feature type="region of interest" description="Disordered" evidence="2">
    <location>
        <begin position="96"/>
        <end position="121"/>
    </location>
</feature>
<dbReference type="Gene3D" id="1.20.1270.390">
    <property type="match status" value="1"/>
</dbReference>
<evidence type="ECO:0000313" key="5">
    <source>
        <dbReference type="EMBL" id="CDF85054.1"/>
    </source>
</evidence>
<keyword evidence="6" id="KW-1185">Reference proteome</keyword>
<name>A0A024HKA5_PSEKB</name>
<dbReference type="Pfam" id="PF14346">
    <property type="entry name" value="DUF4398"/>
    <property type="match status" value="1"/>
</dbReference>
<keyword evidence="1" id="KW-0175">Coiled coil</keyword>